<dbReference type="GO" id="GO:0000976">
    <property type="term" value="F:transcription cis-regulatory region binding"/>
    <property type="evidence" value="ECO:0007669"/>
    <property type="project" value="TreeGrafter"/>
</dbReference>
<sequence length="399" mass="42064">MLRPFDLNLRHLRALPVIVAQGSMSGAALAVNLSQPALTQGLAKLERQLGVALFDRHRDGVSATEGGMLMADRATAAFGHLAAPTARRGGRGFARPEQLMTASQLHAFLALADAGSFVGAAMATGLSQPALHRAARDLEQIGGVVLAERRGRGVVLTAAGRRLARGIRLAAREIAAGIVEASGAAETGTIAIGAMPLCRALILPHAIAAFVAGTPRALVDVAEGSWRELVEPLRDGVIDLMIGALRDQAPHGLAQRALFTDRLAVIGRAGHPLAAVAEPTLEDLARFGWIVGQADTPLRSHWEALFAGRKPAEAPIECGSVMVIRGVLRDSNLLTLLSPDQVALEVRSGVLATIGPPLAQCVRTIGITTRLGWRPTMAQRRFVDLVENAVAQTRIPETE</sequence>
<dbReference type="InterPro" id="IPR036390">
    <property type="entry name" value="WH_DNA-bd_sf"/>
</dbReference>
<dbReference type="PANTHER" id="PTHR30126">
    <property type="entry name" value="HTH-TYPE TRANSCRIPTIONAL REGULATOR"/>
    <property type="match status" value="1"/>
</dbReference>
<keyword evidence="3" id="KW-0238">DNA-binding</keyword>
<evidence type="ECO:0000256" key="4">
    <source>
        <dbReference type="ARBA" id="ARBA00023163"/>
    </source>
</evidence>
<dbReference type="PANTHER" id="PTHR30126:SF98">
    <property type="entry name" value="HTH-TYPE TRANSCRIPTIONAL ACTIVATOR BAUR"/>
    <property type="match status" value="1"/>
</dbReference>
<feature type="domain" description="HTH lysR-type" evidence="5">
    <location>
        <begin position="100"/>
        <end position="157"/>
    </location>
</feature>
<evidence type="ECO:0000256" key="1">
    <source>
        <dbReference type="ARBA" id="ARBA00009437"/>
    </source>
</evidence>
<dbReference type="EMBL" id="CP024923">
    <property type="protein sequence ID" value="ATY33496.1"/>
    <property type="molecule type" value="Genomic_DNA"/>
</dbReference>
<dbReference type="InterPro" id="IPR005119">
    <property type="entry name" value="LysR_subst-bd"/>
</dbReference>
<protein>
    <submittedName>
        <fullName evidence="6">LysR family transcriptional regulator</fullName>
    </submittedName>
</protein>
<evidence type="ECO:0000313" key="6">
    <source>
        <dbReference type="EMBL" id="ATY33496.1"/>
    </source>
</evidence>
<dbReference type="Gene3D" id="3.40.190.290">
    <property type="match status" value="1"/>
</dbReference>
<dbReference type="InterPro" id="IPR000847">
    <property type="entry name" value="LysR_HTH_N"/>
</dbReference>
<reference evidence="6 7" key="1">
    <citation type="submission" date="2017-11" db="EMBL/GenBank/DDBJ databases">
        <title>Complete genome sequence of Sphingomonas sp. Strain Cra20, a psychrotolerant potential plant growth promoting rhizobacteria.</title>
        <authorList>
            <person name="Luo Y."/>
        </authorList>
    </citation>
    <scope>NUCLEOTIDE SEQUENCE [LARGE SCALE GENOMIC DNA]</scope>
    <source>
        <strain evidence="6 7">Cra20</strain>
    </source>
</reference>
<dbReference type="OrthoDB" id="7840053at2"/>
<dbReference type="GO" id="GO:0003700">
    <property type="term" value="F:DNA-binding transcription factor activity"/>
    <property type="evidence" value="ECO:0007669"/>
    <property type="project" value="InterPro"/>
</dbReference>
<dbReference type="SUPFAM" id="SSF46785">
    <property type="entry name" value="Winged helix' DNA-binding domain"/>
    <property type="match status" value="2"/>
</dbReference>
<dbReference type="Gene3D" id="1.10.10.10">
    <property type="entry name" value="Winged helix-like DNA-binding domain superfamily/Winged helix DNA-binding domain"/>
    <property type="match status" value="2"/>
</dbReference>
<dbReference type="Proteomes" id="UP000229081">
    <property type="component" value="Chromosome"/>
</dbReference>
<dbReference type="InterPro" id="IPR036388">
    <property type="entry name" value="WH-like_DNA-bd_sf"/>
</dbReference>
<evidence type="ECO:0000259" key="5">
    <source>
        <dbReference type="PROSITE" id="PS50931"/>
    </source>
</evidence>
<comment type="similarity">
    <text evidence="1">Belongs to the LysR transcriptional regulatory family.</text>
</comment>
<keyword evidence="2" id="KW-0805">Transcription regulation</keyword>
<keyword evidence="7" id="KW-1185">Reference proteome</keyword>
<dbReference type="SUPFAM" id="SSF53850">
    <property type="entry name" value="Periplasmic binding protein-like II"/>
    <property type="match status" value="1"/>
</dbReference>
<name>A0A2K8MLP5_9SPHN</name>
<accession>A0A2K8MLP5</accession>
<dbReference type="KEGG" id="sphc:CVN68_17260"/>
<evidence type="ECO:0000313" key="7">
    <source>
        <dbReference type="Proteomes" id="UP000229081"/>
    </source>
</evidence>
<evidence type="ECO:0000256" key="2">
    <source>
        <dbReference type="ARBA" id="ARBA00023015"/>
    </source>
</evidence>
<evidence type="ECO:0000256" key="3">
    <source>
        <dbReference type="ARBA" id="ARBA00023125"/>
    </source>
</evidence>
<dbReference type="Pfam" id="PF03466">
    <property type="entry name" value="LysR_substrate"/>
    <property type="match status" value="1"/>
</dbReference>
<dbReference type="PRINTS" id="PR00039">
    <property type="entry name" value="HTHLYSR"/>
</dbReference>
<proteinExistence type="inferred from homology"/>
<dbReference type="AlphaFoldDB" id="A0A2K8MLP5"/>
<dbReference type="RefSeq" id="WP_100283295.1">
    <property type="nucleotide sequence ID" value="NZ_CP024923.1"/>
</dbReference>
<gene>
    <name evidence="6" type="ORF">CVN68_17260</name>
</gene>
<keyword evidence="4" id="KW-0804">Transcription</keyword>
<feature type="domain" description="HTH lysR-type" evidence="5">
    <location>
        <begin position="7"/>
        <end position="64"/>
    </location>
</feature>
<organism evidence="6 7">
    <name type="scientific">Sphingomonas psychrotolerans</name>
    <dbReference type="NCBI Taxonomy" id="1327635"/>
    <lineage>
        <taxon>Bacteria</taxon>
        <taxon>Pseudomonadati</taxon>
        <taxon>Pseudomonadota</taxon>
        <taxon>Alphaproteobacteria</taxon>
        <taxon>Sphingomonadales</taxon>
        <taxon>Sphingomonadaceae</taxon>
        <taxon>Sphingomonas</taxon>
    </lineage>
</organism>
<dbReference type="Pfam" id="PF00126">
    <property type="entry name" value="HTH_1"/>
    <property type="match status" value="2"/>
</dbReference>
<dbReference type="PROSITE" id="PS50931">
    <property type="entry name" value="HTH_LYSR"/>
    <property type="match status" value="2"/>
</dbReference>